<sequence>MRSKCLLLFLICLVGVTILFITVSNQHPAIQNLVTETHKQLKSFQENLKDVEEKRLVTDSKYLALLGLDKQTSSGATITLPTTQNNITIVTVLRPGNELNFYGFLKNVTHFLPNNNIVIYALSLGEDTLQNLRGYCNSTRCIIYTFDLDPFPNHIEDDRLHAYRPLVIQTALNTLGNILYMESNVRINNTDVVKYLLPKYGILTWPTKHAISSLTHPKMYEYFHMNAERAQSVGCRFNKKPQYRYSGCHSYDESALNIVLGRYFNLDESRYISQERESCFVEIKPDEITEEYLSITRLNNTTEINLKNILVEP</sequence>
<accession>A0A8J2EM90</accession>
<dbReference type="EMBL" id="CAJNRD030001114">
    <property type="protein sequence ID" value="CAG5073684.1"/>
    <property type="molecule type" value="Genomic_DNA"/>
</dbReference>
<organism evidence="1 2">
    <name type="scientific">Cotesia congregata</name>
    <name type="common">Parasitoid wasp</name>
    <name type="synonym">Apanteles congregatus</name>
    <dbReference type="NCBI Taxonomy" id="51543"/>
    <lineage>
        <taxon>Eukaryota</taxon>
        <taxon>Metazoa</taxon>
        <taxon>Ecdysozoa</taxon>
        <taxon>Arthropoda</taxon>
        <taxon>Hexapoda</taxon>
        <taxon>Insecta</taxon>
        <taxon>Pterygota</taxon>
        <taxon>Neoptera</taxon>
        <taxon>Endopterygota</taxon>
        <taxon>Hymenoptera</taxon>
        <taxon>Apocrita</taxon>
        <taxon>Ichneumonoidea</taxon>
        <taxon>Braconidae</taxon>
        <taxon>Microgastrinae</taxon>
        <taxon>Cotesia</taxon>
    </lineage>
</organism>
<dbReference type="PANTHER" id="PTHR31389">
    <property type="entry name" value="LD39211P"/>
    <property type="match status" value="1"/>
</dbReference>
<dbReference type="OrthoDB" id="6414280at2759"/>
<proteinExistence type="predicted"/>
<dbReference type="PANTHER" id="PTHR31389:SF4">
    <property type="entry name" value="LD39211P"/>
    <property type="match status" value="1"/>
</dbReference>
<evidence type="ECO:0000313" key="1">
    <source>
        <dbReference type="EMBL" id="CAG5073684.1"/>
    </source>
</evidence>
<name>A0A8J2EM90_COTCN</name>
<dbReference type="Proteomes" id="UP000786811">
    <property type="component" value="Unassembled WGS sequence"/>
</dbReference>
<gene>
    <name evidence="1" type="ORF">HICCMSTLAB_LOCUS559</name>
</gene>
<reference evidence="1" key="1">
    <citation type="submission" date="2021-04" db="EMBL/GenBank/DDBJ databases">
        <authorList>
            <person name="Chebbi M.A.C M."/>
        </authorList>
    </citation>
    <scope>NUCLEOTIDE SEQUENCE</scope>
</reference>
<evidence type="ECO:0000313" key="2">
    <source>
        <dbReference type="Proteomes" id="UP000786811"/>
    </source>
</evidence>
<comment type="caution">
    <text evidence="1">The sequence shown here is derived from an EMBL/GenBank/DDBJ whole genome shotgun (WGS) entry which is preliminary data.</text>
</comment>
<dbReference type="AlphaFoldDB" id="A0A8J2EM90"/>
<protein>
    <submittedName>
        <fullName evidence="1">Uncharacterized protein</fullName>
    </submittedName>
</protein>
<keyword evidence="2" id="KW-1185">Reference proteome</keyword>